<dbReference type="PIRSF" id="PIRSF000124">
    <property type="entry name" value="UDPglc_GDPman_dh"/>
    <property type="match status" value="1"/>
</dbReference>
<dbReference type="UniPathway" id="UPA00038">
    <property type="reaction ID" value="UER00491"/>
</dbReference>
<dbReference type="SMART" id="SM00984">
    <property type="entry name" value="UDPG_MGDP_dh_C"/>
    <property type="match status" value="1"/>
</dbReference>
<evidence type="ECO:0000256" key="8">
    <source>
        <dbReference type="PIRSR" id="PIRSR500134-2"/>
    </source>
</evidence>
<dbReference type="InterPro" id="IPR017476">
    <property type="entry name" value="UDP-Glc/GDP-Man"/>
</dbReference>
<dbReference type="EC" id="1.1.1.22" evidence="3"/>
<evidence type="ECO:0000259" key="11">
    <source>
        <dbReference type="SMART" id="SM00984"/>
    </source>
</evidence>
<dbReference type="EMBL" id="JZEE01000026">
    <property type="protein sequence ID" value="KJK68714.1"/>
    <property type="molecule type" value="Genomic_DNA"/>
</dbReference>
<keyword evidence="10" id="KW-0732">Signal</keyword>
<sequence>MTSPVLPLLMAGVGFCFGRWWPSGQASPQDLEGASKASTYSSITKGFETQRQRVAMSVKEVCFIGAGYVLGALTAIVLASKNSDVKFTVVDKNKNVISSWNSHHIPLFEPGLEELYFDESEQKVHADGERPRRRRLQNIAFSTAMDECIMAADMIFICVDTPLHGSFNHDMEWKGLDLTNIMAVAERIAAVSIRHQTVVLKSTVPCGMVGGVKQVLENKANTTASFDVISSPEFLAQGSAIRGLLYPNRVVIGDATQSTGAVSALKSLYKWMPADRIITVNTWSSELSKIASNAFIAQRISSINSLSAVCESSGANVHDISRVVGTEPRVGPLSLRAGFGFGGSCLYKDVCCLVYLAQELGLSEVADYWKAVVRLNDWQNERILNRIVEFLPPHQEFNTCGQVAILGLTFKKDTLDTRNSTAIGLVQGLRQSGAKVRLYDPRLRFDQIECIFGSATSEMVVAGIEDACRGCHALVIHTNWDEFADCTIPWERISSSMMEPKVLLDPWGVTSHQPMEKYGFRIMDIGIRHEWEQQWLPLQSDSIGLVSP</sequence>
<dbReference type="Pfam" id="PF03720">
    <property type="entry name" value="UDPG_MGDP_dh_C"/>
    <property type="match status" value="1"/>
</dbReference>
<comment type="pathway">
    <text evidence="1">Nucleotide-sugar biosynthesis; UDP-alpha-D-glucuronate biosynthesis; UDP-alpha-D-glucuronate from UDP-alpha-D-glucose: step 1/1.</text>
</comment>
<feature type="binding site" evidence="9">
    <location>
        <position position="418"/>
    </location>
    <ligand>
        <name>NAD(+)</name>
        <dbReference type="ChEBI" id="CHEBI:57540"/>
    </ligand>
</feature>
<comment type="similarity">
    <text evidence="2">Belongs to the UDP-glucose/GDP-mannose dehydrogenase family.</text>
</comment>
<evidence type="ECO:0000256" key="3">
    <source>
        <dbReference type="ARBA" id="ARBA00012954"/>
    </source>
</evidence>
<dbReference type="PANTHER" id="PTHR11374">
    <property type="entry name" value="UDP-GLUCOSE DEHYDROGENASE/UDP-MANNAC DEHYDROGENASE"/>
    <property type="match status" value="1"/>
</dbReference>
<evidence type="ECO:0000313" key="13">
    <source>
        <dbReference type="Proteomes" id="UP000033540"/>
    </source>
</evidence>
<name>A0A0F0ILM8_ASPPU</name>
<dbReference type="Gene3D" id="3.40.50.720">
    <property type="entry name" value="NAD(P)-binding Rossmann-like Domain"/>
    <property type="match status" value="2"/>
</dbReference>
<dbReference type="SUPFAM" id="SSF48179">
    <property type="entry name" value="6-phosphogluconate dehydrogenase C-terminal domain-like"/>
    <property type="match status" value="1"/>
</dbReference>
<feature type="binding site" evidence="9">
    <location>
        <position position="348"/>
    </location>
    <ligand>
        <name>NAD(+)</name>
        <dbReference type="ChEBI" id="CHEBI:57540"/>
    </ligand>
</feature>
<evidence type="ECO:0000256" key="10">
    <source>
        <dbReference type="SAM" id="SignalP"/>
    </source>
</evidence>
<evidence type="ECO:0000256" key="2">
    <source>
        <dbReference type="ARBA" id="ARBA00006601"/>
    </source>
</evidence>
<evidence type="ECO:0000256" key="4">
    <source>
        <dbReference type="ARBA" id="ARBA00023002"/>
    </source>
</evidence>
<reference evidence="12 13" key="1">
    <citation type="submission" date="2015-02" db="EMBL/GenBank/DDBJ databases">
        <title>Draft genome sequence of Aspergillus parasiticus SU-1.</title>
        <authorList>
            <person name="Yu J."/>
            <person name="Fedorova N."/>
            <person name="Yin Y."/>
            <person name="Losada L."/>
            <person name="Zafar N."/>
            <person name="Taujale R."/>
            <person name="Ehrlich K.C."/>
            <person name="Bhatnagar D."/>
            <person name="Cleveland T.E."/>
            <person name="Bennett J.W."/>
            <person name="Nierman W.C."/>
        </authorList>
    </citation>
    <scope>NUCLEOTIDE SEQUENCE [LARGE SCALE GENOMIC DNA]</scope>
    <source>
        <strain evidence="13">ATCC 56775 / NRRL 5862 / SRRC 143 / SU-1</strain>
    </source>
</reference>
<dbReference type="STRING" id="1403190.A0A0F0ILM8"/>
<dbReference type="Gene3D" id="1.20.5.100">
    <property type="entry name" value="Cytochrome c1, transmembrane anchor, C-terminal"/>
    <property type="match status" value="1"/>
</dbReference>
<dbReference type="InterPro" id="IPR036291">
    <property type="entry name" value="NAD(P)-bd_dom_sf"/>
</dbReference>
<dbReference type="InterPro" id="IPR014026">
    <property type="entry name" value="UDP-Glc/GDP-Man_DH_dimer"/>
</dbReference>
<evidence type="ECO:0000256" key="9">
    <source>
        <dbReference type="PIRSR" id="PIRSR500134-3"/>
    </source>
</evidence>
<dbReference type="GO" id="GO:0051287">
    <property type="term" value="F:NAD binding"/>
    <property type="evidence" value="ECO:0007669"/>
    <property type="project" value="InterPro"/>
</dbReference>
<keyword evidence="4" id="KW-0560">Oxidoreductase</keyword>
<dbReference type="InterPro" id="IPR036220">
    <property type="entry name" value="UDP-Glc/GDP-Man_DH_C_sf"/>
</dbReference>
<dbReference type="GO" id="GO:0000271">
    <property type="term" value="P:polysaccharide biosynthetic process"/>
    <property type="evidence" value="ECO:0007669"/>
    <property type="project" value="InterPro"/>
</dbReference>
<organism evidence="12 13">
    <name type="scientific">Aspergillus parasiticus (strain ATCC 56775 / NRRL 5862 / SRRC 143 / SU-1)</name>
    <dbReference type="NCBI Taxonomy" id="1403190"/>
    <lineage>
        <taxon>Eukaryota</taxon>
        <taxon>Fungi</taxon>
        <taxon>Dikarya</taxon>
        <taxon>Ascomycota</taxon>
        <taxon>Pezizomycotina</taxon>
        <taxon>Eurotiomycetes</taxon>
        <taxon>Eurotiomycetidae</taxon>
        <taxon>Eurotiales</taxon>
        <taxon>Aspergillaceae</taxon>
        <taxon>Aspergillus</taxon>
        <taxon>Aspergillus subgen. Circumdati</taxon>
    </lineage>
</organism>
<comment type="caution">
    <text evidence="12">The sequence shown here is derived from an EMBL/GenBank/DDBJ whole genome shotgun (WGS) entry which is preliminary data.</text>
</comment>
<proteinExistence type="inferred from homology"/>
<dbReference type="Pfam" id="PF00984">
    <property type="entry name" value="UDPG_MGDP_dh"/>
    <property type="match status" value="1"/>
</dbReference>
<feature type="signal peptide" evidence="10">
    <location>
        <begin position="1"/>
        <end position="18"/>
    </location>
</feature>
<dbReference type="Proteomes" id="UP000033540">
    <property type="component" value="Unassembled WGS sequence"/>
</dbReference>
<dbReference type="InterPro" id="IPR001732">
    <property type="entry name" value="UDP-Glc/GDP-Man_DH_N"/>
</dbReference>
<gene>
    <name evidence="12" type="ORF">P875_00075709</name>
</gene>
<evidence type="ECO:0000313" key="12">
    <source>
        <dbReference type="EMBL" id="KJK68714.1"/>
    </source>
</evidence>
<feature type="binding site" evidence="8">
    <location>
        <position position="289"/>
    </location>
    <ligand>
        <name>substrate</name>
    </ligand>
</feature>
<dbReference type="GO" id="GO:0006065">
    <property type="term" value="P:UDP-glucuronate biosynthetic process"/>
    <property type="evidence" value="ECO:0007669"/>
    <property type="project" value="UniProtKB-UniPathway"/>
</dbReference>
<accession>A0A0F0ILM8</accession>
<dbReference type="SUPFAM" id="SSF52413">
    <property type="entry name" value="UDP-glucose/GDP-mannose dehydrogenase C-terminal domain"/>
    <property type="match status" value="1"/>
</dbReference>
<evidence type="ECO:0000256" key="7">
    <source>
        <dbReference type="PIRSR" id="PIRSR500134-1"/>
    </source>
</evidence>
<dbReference type="InterPro" id="IPR014027">
    <property type="entry name" value="UDP-Glc/GDP-Man_DH_C"/>
</dbReference>
<feature type="binding site" evidence="9">
    <location>
        <position position="161"/>
    </location>
    <ligand>
        <name>NAD(+)</name>
        <dbReference type="ChEBI" id="CHEBI:57540"/>
    </ligand>
</feature>
<feature type="chain" id="PRO_5002443742" description="UDP-glucose 6-dehydrogenase" evidence="10">
    <location>
        <begin position="19"/>
        <end position="548"/>
    </location>
</feature>
<evidence type="ECO:0000256" key="1">
    <source>
        <dbReference type="ARBA" id="ARBA00004701"/>
    </source>
</evidence>
<feature type="binding site" evidence="9">
    <location>
        <position position="91"/>
    </location>
    <ligand>
        <name>NAD(+)</name>
        <dbReference type="ChEBI" id="CHEBI:57540"/>
    </ligand>
</feature>
<dbReference type="PIRSF" id="PIRSF500134">
    <property type="entry name" value="UDPglc_DH_bac"/>
    <property type="match status" value="1"/>
</dbReference>
<dbReference type="Pfam" id="PF03721">
    <property type="entry name" value="UDPG_MGDP_dh_N"/>
    <property type="match status" value="1"/>
</dbReference>
<dbReference type="GO" id="GO:0005634">
    <property type="term" value="C:nucleus"/>
    <property type="evidence" value="ECO:0007669"/>
    <property type="project" value="TreeGrafter"/>
</dbReference>
<keyword evidence="5 9" id="KW-0520">NAD</keyword>
<dbReference type="InterPro" id="IPR028357">
    <property type="entry name" value="UDPglc_DH_bac"/>
</dbReference>
<feature type="binding site" evidence="9">
    <location>
        <position position="203"/>
    </location>
    <ligand>
        <name>NAD(+)</name>
        <dbReference type="ChEBI" id="CHEBI:57540"/>
    </ligand>
</feature>
<dbReference type="OrthoDB" id="5059218at2759"/>
<dbReference type="SUPFAM" id="SSF51735">
    <property type="entry name" value="NAD(P)-binding Rossmann-fold domains"/>
    <property type="match status" value="1"/>
</dbReference>
<feature type="binding site" evidence="8">
    <location>
        <position position="411"/>
    </location>
    <ligand>
        <name>substrate</name>
    </ligand>
</feature>
<feature type="active site" description="Nucleophile" evidence="7">
    <location>
        <position position="345"/>
    </location>
</feature>
<comment type="catalytic activity">
    <reaction evidence="6">
        <text>UDP-alpha-D-glucose + 2 NAD(+) + H2O = UDP-alpha-D-glucuronate + 2 NADH + 3 H(+)</text>
        <dbReference type="Rhea" id="RHEA:23596"/>
        <dbReference type="ChEBI" id="CHEBI:15377"/>
        <dbReference type="ChEBI" id="CHEBI:15378"/>
        <dbReference type="ChEBI" id="CHEBI:57540"/>
        <dbReference type="ChEBI" id="CHEBI:57945"/>
        <dbReference type="ChEBI" id="CHEBI:58052"/>
        <dbReference type="ChEBI" id="CHEBI:58885"/>
        <dbReference type="EC" id="1.1.1.22"/>
    </reaction>
</comment>
<dbReference type="InterPro" id="IPR028356">
    <property type="entry name" value="UDPglc_DH_euk"/>
</dbReference>
<dbReference type="InterPro" id="IPR008927">
    <property type="entry name" value="6-PGluconate_DH-like_C_sf"/>
</dbReference>
<dbReference type="AlphaFoldDB" id="A0A0F0ILM8"/>
<protein>
    <recommendedName>
        <fullName evidence="3">UDP-glucose 6-dehydrogenase</fullName>
        <ecNumber evidence="3">1.1.1.22</ecNumber>
    </recommendedName>
</protein>
<feature type="binding site" evidence="8">
    <location>
        <position position="342"/>
    </location>
    <ligand>
        <name>substrate</name>
    </ligand>
</feature>
<dbReference type="GO" id="GO:0003979">
    <property type="term" value="F:UDP-glucose 6-dehydrogenase activity"/>
    <property type="evidence" value="ECO:0007669"/>
    <property type="project" value="UniProtKB-EC"/>
</dbReference>
<dbReference type="FunFam" id="1.20.5.100:FF:000001">
    <property type="entry name" value="UDP-glucose 6-dehydrogenase"/>
    <property type="match status" value="1"/>
</dbReference>
<dbReference type="PANTHER" id="PTHR11374:SF57">
    <property type="entry name" value="DEHYDROGENASE UGD1, PUTATIVE (AFU_ORTHOLOGUE AFUA_8G00920)-RELATED"/>
    <property type="match status" value="1"/>
</dbReference>
<dbReference type="GO" id="GO:0006024">
    <property type="term" value="P:glycosaminoglycan biosynthetic process"/>
    <property type="evidence" value="ECO:0007669"/>
    <property type="project" value="TreeGrafter"/>
</dbReference>
<evidence type="ECO:0000256" key="5">
    <source>
        <dbReference type="ARBA" id="ARBA00023027"/>
    </source>
</evidence>
<feature type="domain" description="UDP-glucose/GDP-mannose dehydrogenase C-terminal" evidence="11">
    <location>
        <begin position="404"/>
        <end position="512"/>
    </location>
</feature>
<dbReference type="NCBIfam" id="TIGR03026">
    <property type="entry name" value="NDP-sugDHase"/>
    <property type="match status" value="1"/>
</dbReference>
<evidence type="ECO:0000256" key="6">
    <source>
        <dbReference type="ARBA" id="ARBA00047473"/>
    </source>
</evidence>